<dbReference type="InterPro" id="IPR044742">
    <property type="entry name" value="DEAD/DEAH_RhlB"/>
</dbReference>
<dbReference type="InterPro" id="IPR014001">
    <property type="entry name" value="Helicase_ATP-bd"/>
</dbReference>
<gene>
    <name evidence="10" type="ORF">OXIME_000667</name>
</gene>
<evidence type="ECO:0000256" key="3">
    <source>
        <dbReference type="ARBA" id="ARBA00022806"/>
    </source>
</evidence>
<sequence>MRTFTEIGIDDRLVEQLKKMNFTSPTEVQEVSIPLILDGKDVVVRAKTGTGKTGAFLIPVINKIWGTRGLKAIVLTPTRELAKQVAEVADKMGKEGKLHVVTVYGGASINAQLDALRRGANIVVGTPGRVLDLISRDALNLSKIEYLILDEADVMLDMGFIDDAREIISYMPRERQTMLFSATMPREILSIAKSHMKKDRENLIVGEEEEVTVKSISHYYSVAGRNQKFRTLLAYIEQYQPAKAIIFTNTKDSANKIHYMLKQMEFNAILLHGGLTQAERERSLNNFKRGSQFLIATNVASRGLDIPDVTDIINYDAPDTGNSYVHRVGRSARMGKDGRAFTIISASEQSLISDIKRKANVKIKILDLDLENVENVQMVSSTEFYGRKGSRGDRSDRGGYGSERQNSGNRGQRHYGNSGGRSSGGSRGPRRYNNDGRRDYRDL</sequence>
<dbReference type="Pfam" id="PF00270">
    <property type="entry name" value="DEAD"/>
    <property type="match status" value="1"/>
</dbReference>
<dbReference type="GO" id="GO:0003724">
    <property type="term" value="F:RNA helicase activity"/>
    <property type="evidence" value="ECO:0007669"/>
    <property type="project" value="InterPro"/>
</dbReference>
<dbReference type="GO" id="GO:0140097">
    <property type="term" value="F:catalytic activity, acting on DNA"/>
    <property type="evidence" value="ECO:0007669"/>
    <property type="project" value="UniProtKB-ARBA"/>
</dbReference>
<dbReference type="EMBL" id="CP133772">
    <property type="protein sequence ID" value="WYY00112.1"/>
    <property type="molecule type" value="Genomic_DNA"/>
</dbReference>
<dbReference type="InterPro" id="IPR050079">
    <property type="entry name" value="DEAD_box_RNA_helicase"/>
</dbReference>
<keyword evidence="2" id="KW-0378">Hydrolase</keyword>
<dbReference type="SMART" id="SM00490">
    <property type="entry name" value="HELICc"/>
    <property type="match status" value="1"/>
</dbReference>
<evidence type="ECO:0000256" key="1">
    <source>
        <dbReference type="ARBA" id="ARBA00022741"/>
    </source>
</evidence>
<reference evidence="10 11" key="1">
    <citation type="submission" date="2023-09" db="EMBL/GenBank/DDBJ databases">
        <authorList>
            <person name="Golyshina O.V."/>
            <person name="Lunev E.A."/>
            <person name="Bargiela R."/>
            <person name="Gaines M.C."/>
            <person name="Daum B."/>
            <person name="Bale N.J."/>
            <person name="Koenen M."/>
            <person name="Sinninghe Damst J.S."/>
            <person name="Yakimov M."/>
            <person name="Golyshin P.N."/>
        </authorList>
    </citation>
    <scope>NUCLEOTIDE SEQUENCE [LARGE SCALE GENOMIC DNA]</scope>
    <source>
        <strain evidence="10 11">M1</strain>
    </source>
</reference>
<name>A0AAX4NH52_9ARCH</name>
<keyword evidence="4" id="KW-0067">ATP-binding</keyword>
<dbReference type="PROSITE" id="PS51192">
    <property type="entry name" value="HELICASE_ATP_BIND_1"/>
    <property type="match status" value="1"/>
</dbReference>
<dbReference type="Gene3D" id="3.40.50.300">
    <property type="entry name" value="P-loop containing nucleotide triphosphate hydrolases"/>
    <property type="match status" value="2"/>
</dbReference>
<evidence type="ECO:0000259" key="8">
    <source>
        <dbReference type="PROSITE" id="PS51194"/>
    </source>
</evidence>
<evidence type="ECO:0000256" key="6">
    <source>
        <dbReference type="SAM" id="MobiDB-lite"/>
    </source>
</evidence>
<dbReference type="PROSITE" id="PS51195">
    <property type="entry name" value="Q_MOTIF"/>
    <property type="match status" value="1"/>
</dbReference>
<feature type="compositionally biased region" description="Basic and acidic residues" evidence="6">
    <location>
        <begin position="432"/>
        <end position="443"/>
    </location>
</feature>
<feature type="domain" description="DEAD-box RNA helicase Q" evidence="9">
    <location>
        <begin position="2"/>
        <end position="30"/>
    </location>
</feature>
<dbReference type="PANTHER" id="PTHR47959">
    <property type="entry name" value="ATP-DEPENDENT RNA HELICASE RHLE-RELATED"/>
    <property type="match status" value="1"/>
</dbReference>
<dbReference type="GO" id="GO:0005524">
    <property type="term" value="F:ATP binding"/>
    <property type="evidence" value="ECO:0007669"/>
    <property type="project" value="UniProtKB-KW"/>
</dbReference>
<dbReference type="PROSITE" id="PS51194">
    <property type="entry name" value="HELICASE_CTER"/>
    <property type="match status" value="1"/>
</dbReference>
<dbReference type="InterPro" id="IPR011545">
    <property type="entry name" value="DEAD/DEAH_box_helicase_dom"/>
</dbReference>
<dbReference type="GO" id="GO:0003676">
    <property type="term" value="F:nucleic acid binding"/>
    <property type="evidence" value="ECO:0007669"/>
    <property type="project" value="InterPro"/>
</dbReference>
<dbReference type="GeneID" id="95967397"/>
<evidence type="ECO:0000256" key="5">
    <source>
        <dbReference type="PROSITE-ProRule" id="PRU00552"/>
    </source>
</evidence>
<evidence type="ECO:0000256" key="4">
    <source>
        <dbReference type="ARBA" id="ARBA00022840"/>
    </source>
</evidence>
<evidence type="ECO:0000259" key="9">
    <source>
        <dbReference type="PROSITE" id="PS51195"/>
    </source>
</evidence>
<proteinExistence type="predicted"/>
<dbReference type="SUPFAM" id="SSF52540">
    <property type="entry name" value="P-loop containing nucleoside triphosphate hydrolases"/>
    <property type="match status" value="1"/>
</dbReference>
<dbReference type="InterPro" id="IPR014014">
    <property type="entry name" value="RNA_helicase_DEAD_Q_motif"/>
</dbReference>
<evidence type="ECO:0000259" key="7">
    <source>
        <dbReference type="PROSITE" id="PS51192"/>
    </source>
</evidence>
<keyword evidence="3 10" id="KW-0347">Helicase</keyword>
<keyword evidence="1" id="KW-0547">Nucleotide-binding</keyword>
<feature type="domain" description="Helicase C-terminal" evidence="8">
    <location>
        <begin position="228"/>
        <end position="374"/>
    </location>
</feature>
<dbReference type="InterPro" id="IPR001650">
    <property type="entry name" value="Helicase_C-like"/>
</dbReference>
<feature type="region of interest" description="Disordered" evidence="6">
    <location>
        <begin position="385"/>
        <end position="443"/>
    </location>
</feature>
<dbReference type="PANTHER" id="PTHR47959:SF1">
    <property type="entry name" value="ATP-DEPENDENT RNA HELICASE DBPA"/>
    <property type="match status" value="1"/>
</dbReference>
<dbReference type="KEGG" id="omr:OXIME_000667"/>
<dbReference type="Pfam" id="PF00271">
    <property type="entry name" value="Helicase_C"/>
    <property type="match status" value="1"/>
</dbReference>
<dbReference type="CDD" id="cd00268">
    <property type="entry name" value="DEADc"/>
    <property type="match status" value="1"/>
</dbReference>
<feature type="short sequence motif" description="Q motif" evidence="5">
    <location>
        <begin position="2"/>
        <end position="30"/>
    </location>
</feature>
<organism evidence="10 11">
    <name type="scientific">Oxyplasma meridianum</name>
    <dbReference type="NCBI Taxonomy" id="3073602"/>
    <lineage>
        <taxon>Archaea</taxon>
        <taxon>Methanobacteriati</taxon>
        <taxon>Thermoplasmatota</taxon>
        <taxon>Thermoplasmata</taxon>
        <taxon>Thermoplasmatales</taxon>
        <taxon>Thermoplasmataceae</taxon>
        <taxon>Oxyplasma</taxon>
    </lineage>
</organism>
<dbReference type="GO" id="GO:0016787">
    <property type="term" value="F:hydrolase activity"/>
    <property type="evidence" value="ECO:0007669"/>
    <property type="project" value="UniProtKB-KW"/>
</dbReference>
<keyword evidence="11" id="KW-1185">Reference proteome</keyword>
<dbReference type="AlphaFoldDB" id="A0AAX4NH52"/>
<accession>A0AAX4NH52</accession>
<dbReference type="RefSeq" id="WP_393972064.1">
    <property type="nucleotide sequence ID" value="NZ_CP133772.1"/>
</dbReference>
<evidence type="ECO:0000313" key="10">
    <source>
        <dbReference type="EMBL" id="WYY00112.1"/>
    </source>
</evidence>
<evidence type="ECO:0000256" key="2">
    <source>
        <dbReference type="ARBA" id="ARBA00022801"/>
    </source>
</evidence>
<feature type="compositionally biased region" description="Gly residues" evidence="6">
    <location>
        <begin position="417"/>
        <end position="427"/>
    </location>
</feature>
<protein>
    <submittedName>
        <fullName evidence="10">DEAD/DEAH box helicase</fullName>
    </submittedName>
</protein>
<dbReference type="SMART" id="SM00487">
    <property type="entry name" value="DEXDc"/>
    <property type="match status" value="1"/>
</dbReference>
<evidence type="ECO:0000313" key="11">
    <source>
        <dbReference type="Proteomes" id="UP001451606"/>
    </source>
</evidence>
<dbReference type="GO" id="GO:0005829">
    <property type="term" value="C:cytosol"/>
    <property type="evidence" value="ECO:0007669"/>
    <property type="project" value="TreeGrafter"/>
</dbReference>
<dbReference type="Proteomes" id="UP001451606">
    <property type="component" value="Chromosome"/>
</dbReference>
<feature type="domain" description="Helicase ATP-binding" evidence="7">
    <location>
        <begin position="33"/>
        <end position="202"/>
    </location>
</feature>
<dbReference type="InterPro" id="IPR027417">
    <property type="entry name" value="P-loop_NTPase"/>
</dbReference>
<dbReference type="CDD" id="cd18787">
    <property type="entry name" value="SF2_C_DEAD"/>
    <property type="match status" value="1"/>
</dbReference>